<name>A0AAV6WJ31_9LAMI</name>
<dbReference type="PANTHER" id="PTHR45978">
    <property type="entry name" value="SPX DOMAIN-CONTAINING PROTEIN 3"/>
    <property type="match status" value="1"/>
</dbReference>
<dbReference type="Proteomes" id="UP000826271">
    <property type="component" value="Unassembled WGS sequence"/>
</dbReference>
<dbReference type="PANTHER" id="PTHR45978:SF7">
    <property type="entry name" value="SPX DOMAIN-CONTAINING PROTEIN 4"/>
    <property type="match status" value="1"/>
</dbReference>
<sequence>MHTMKDKDAGGLTKILKKYDKRTGELLSLPFTQLAAHQPFFTTEPLTRLVCECEANLEVLFPLEAEIVESYSFSQNQTATINADMPNTSQETTVLLGEDSVDIYRSTLAAFKAIQGFKKARSTYNRLSLSYLFGNQDNKSKLTL</sequence>
<evidence type="ECO:0000313" key="2">
    <source>
        <dbReference type="Proteomes" id="UP000826271"/>
    </source>
</evidence>
<keyword evidence="2" id="KW-1185">Reference proteome</keyword>
<evidence type="ECO:0008006" key="3">
    <source>
        <dbReference type="Google" id="ProtNLM"/>
    </source>
</evidence>
<protein>
    <recommendedName>
        <fullName evidence="3">SPX domain-containing protein</fullName>
    </recommendedName>
</protein>
<dbReference type="AlphaFoldDB" id="A0AAV6WJ31"/>
<reference evidence="1" key="1">
    <citation type="submission" date="2019-10" db="EMBL/GenBank/DDBJ databases">
        <authorList>
            <person name="Zhang R."/>
            <person name="Pan Y."/>
            <person name="Wang J."/>
            <person name="Ma R."/>
            <person name="Yu S."/>
        </authorList>
    </citation>
    <scope>NUCLEOTIDE SEQUENCE</scope>
    <source>
        <strain evidence="1">LA-IB0</strain>
        <tissue evidence="1">Leaf</tissue>
    </source>
</reference>
<organism evidence="1 2">
    <name type="scientific">Buddleja alternifolia</name>
    <dbReference type="NCBI Taxonomy" id="168488"/>
    <lineage>
        <taxon>Eukaryota</taxon>
        <taxon>Viridiplantae</taxon>
        <taxon>Streptophyta</taxon>
        <taxon>Embryophyta</taxon>
        <taxon>Tracheophyta</taxon>
        <taxon>Spermatophyta</taxon>
        <taxon>Magnoliopsida</taxon>
        <taxon>eudicotyledons</taxon>
        <taxon>Gunneridae</taxon>
        <taxon>Pentapetalae</taxon>
        <taxon>asterids</taxon>
        <taxon>lamiids</taxon>
        <taxon>Lamiales</taxon>
        <taxon>Scrophulariaceae</taxon>
        <taxon>Buddlejeae</taxon>
        <taxon>Buddleja</taxon>
    </lineage>
</organism>
<comment type="caution">
    <text evidence="1">The sequence shown here is derived from an EMBL/GenBank/DDBJ whole genome shotgun (WGS) entry which is preliminary data.</text>
</comment>
<gene>
    <name evidence="1" type="ORF">BUALT_Bualt16G0018400</name>
</gene>
<evidence type="ECO:0000313" key="1">
    <source>
        <dbReference type="EMBL" id="KAG8366923.1"/>
    </source>
</evidence>
<dbReference type="EMBL" id="WHWC01000016">
    <property type="protein sequence ID" value="KAG8366923.1"/>
    <property type="molecule type" value="Genomic_DNA"/>
</dbReference>
<proteinExistence type="predicted"/>
<dbReference type="InterPro" id="IPR031142">
    <property type="entry name" value="SPX_prot"/>
</dbReference>
<dbReference type="GO" id="GO:0016036">
    <property type="term" value="P:cellular response to phosphate starvation"/>
    <property type="evidence" value="ECO:0007669"/>
    <property type="project" value="InterPro"/>
</dbReference>
<accession>A0AAV6WJ31</accession>